<dbReference type="EMBL" id="JBGMDY010000009">
    <property type="protein sequence ID" value="KAL2322450.1"/>
    <property type="molecule type" value="Genomic_DNA"/>
</dbReference>
<dbReference type="InterPro" id="IPR020831">
    <property type="entry name" value="GlycerAld/Erythrose_P_DH"/>
</dbReference>
<dbReference type="Gene3D" id="3.40.50.720">
    <property type="entry name" value="NAD(P)-binding Rossmann-like Domain"/>
    <property type="match status" value="1"/>
</dbReference>
<dbReference type="SUPFAM" id="SSF55347">
    <property type="entry name" value="Glyceraldehyde-3-phosphate dehydrogenase-like, C-terminal domain"/>
    <property type="match status" value="1"/>
</dbReference>
<feature type="domain" description="Glyceraldehyde 3-phosphate dehydrogenase catalytic" evidence="3">
    <location>
        <begin position="2"/>
        <end position="51"/>
    </location>
</feature>
<comment type="similarity">
    <text evidence="1">Belongs to the glyceraldehyde-3-phosphate dehydrogenase family.</text>
</comment>
<evidence type="ECO:0000256" key="2">
    <source>
        <dbReference type="ARBA" id="ARBA00023002"/>
    </source>
</evidence>
<protein>
    <recommendedName>
        <fullName evidence="3">Glyceraldehyde 3-phosphate dehydrogenase catalytic domain-containing protein</fullName>
    </recommendedName>
</protein>
<dbReference type="Pfam" id="PF02800">
    <property type="entry name" value="Gp_dh_C"/>
    <property type="match status" value="1"/>
</dbReference>
<dbReference type="Gene3D" id="3.30.360.10">
    <property type="entry name" value="Dihydrodipicolinate Reductase, domain 2"/>
    <property type="match status" value="2"/>
</dbReference>
<keyword evidence="2" id="KW-0560">Oxidoreductase</keyword>
<sequence length="94" mass="10631">MARAIGKFLPSLNGKLTGMAFRVLTMDVSVVDLIVRLKKATSYEEIKNPIKSSIFYAKARIVLNETFVKLVYDNEWGYNSHVIDLLVHIAKQST</sequence>
<proteinExistence type="inferred from homology"/>
<dbReference type="PANTHER" id="PTHR10836">
    <property type="entry name" value="GLYCERALDEHYDE 3-PHOSPHATE DEHYDROGENASE"/>
    <property type="match status" value="1"/>
</dbReference>
<evidence type="ECO:0000313" key="4">
    <source>
        <dbReference type="EMBL" id="KAL2322450.1"/>
    </source>
</evidence>
<name>A0ABD1LFY7_9FABA</name>
<dbReference type="Proteomes" id="UP001603857">
    <property type="component" value="Unassembled WGS sequence"/>
</dbReference>
<keyword evidence="5" id="KW-1185">Reference proteome</keyword>
<comment type="caution">
    <text evidence="4">The sequence shown here is derived from an EMBL/GenBank/DDBJ whole genome shotgun (WGS) entry which is preliminary data.</text>
</comment>
<gene>
    <name evidence="4" type="ORF">Fmac_026829</name>
</gene>
<evidence type="ECO:0000313" key="5">
    <source>
        <dbReference type="Proteomes" id="UP001603857"/>
    </source>
</evidence>
<evidence type="ECO:0000256" key="1">
    <source>
        <dbReference type="ARBA" id="ARBA00007406"/>
    </source>
</evidence>
<reference evidence="4 5" key="1">
    <citation type="submission" date="2024-08" db="EMBL/GenBank/DDBJ databases">
        <title>Insights into the chromosomal genome structure of Flemingia macrophylla.</title>
        <authorList>
            <person name="Ding Y."/>
            <person name="Zhao Y."/>
            <person name="Bi W."/>
            <person name="Wu M."/>
            <person name="Zhao G."/>
            <person name="Gong Y."/>
            <person name="Li W."/>
            <person name="Zhang P."/>
        </authorList>
    </citation>
    <scope>NUCLEOTIDE SEQUENCE [LARGE SCALE GENOMIC DNA]</scope>
    <source>
        <strain evidence="4">DYQJB</strain>
        <tissue evidence="4">Leaf</tissue>
    </source>
</reference>
<accession>A0ABD1LFY7</accession>
<evidence type="ECO:0000259" key="3">
    <source>
        <dbReference type="Pfam" id="PF02800"/>
    </source>
</evidence>
<organism evidence="4 5">
    <name type="scientific">Flemingia macrophylla</name>
    <dbReference type="NCBI Taxonomy" id="520843"/>
    <lineage>
        <taxon>Eukaryota</taxon>
        <taxon>Viridiplantae</taxon>
        <taxon>Streptophyta</taxon>
        <taxon>Embryophyta</taxon>
        <taxon>Tracheophyta</taxon>
        <taxon>Spermatophyta</taxon>
        <taxon>Magnoliopsida</taxon>
        <taxon>eudicotyledons</taxon>
        <taxon>Gunneridae</taxon>
        <taxon>Pentapetalae</taxon>
        <taxon>rosids</taxon>
        <taxon>fabids</taxon>
        <taxon>Fabales</taxon>
        <taxon>Fabaceae</taxon>
        <taxon>Papilionoideae</taxon>
        <taxon>50 kb inversion clade</taxon>
        <taxon>NPAAA clade</taxon>
        <taxon>indigoferoid/millettioid clade</taxon>
        <taxon>Phaseoleae</taxon>
        <taxon>Flemingia</taxon>
    </lineage>
</organism>
<dbReference type="PANTHER" id="PTHR10836:SF76">
    <property type="entry name" value="GLYCERALDEHYDE-3-PHOSPHATE DEHYDROGENASE-RELATED"/>
    <property type="match status" value="1"/>
</dbReference>
<dbReference type="AlphaFoldDB" id="A0ABD1LFY7"/>
<dbReference type="GO" id="GO:0016491">
    <property type="term" value="F:oxidoreductase activity"/>
    <property type="evidence" value="ECO:0007669"/>
    <property type="project" value="UniProtKB-KW"/>
</dbReference>
<dbReference type="InterPro" id="IPR020829">
    <property type="entry name" value="GlycerAld_3-P_DH_cat"/>
</dbReference>